<reference evidence="2 3" key="1">
    <citation type="submission" date="2015-04" db="EMBL/GenBank/DDBJ databases">
        <authorList>
            <person name="Syromyatnikov M.Y."/>
            <person name="Popov V.N."/>
        </authorList>
    </citation>
    <scope>NUCLEOTIDE SEQUENCE [LARGE SCALE GENOMIC DNA]</scope>
</reference>
<keyword evidence="1" id="KW-0732">Signal</keyword>
<gene>
    <name evidence="2" type="ORF">CLUMA_CG010049</name>
</gene>
<dbReference type="EMBL" id="CVRI01000044">
    <property type="protein sequence ID" value="CRK96621.1"/>
    <property type="molecule type" value="Genomic_DNA"/>
</dbReference>
<dbReference type="AlphaFoldDB" id="A0A1J1I8K8"/>
<evidence type="ECO:0000313" key="2">
    <source>
        <dbReference type="EMBL" id="CRK96621.1"/>
    </source>
</evidence>
<dbReference type="Proteomes" id="UP000183832">
    <property type="component" value="Unassembled WGS sequence"/>
</dbReference>
<accession>A0A1J1I8K8</accession>
<feature type="signal peptide" evidence="1">
    <location>
        <begin position="1"/>
        <end position="16"/>
    </location>
</feature>
<feature type="chain" id="PRO_5012385058" evidence="1">
    <location>
        <begin position="17"/>
        <end position="238"/>
    </location>
</feature>
<keyword evidence="3" id="KW-1185">Reference proteome</keyword>
<evidence type="ECO:0000256" key="1">
    <source>
        <dbReference type="SAM" id="SignalP"/>
    </source>
</evidence>
<proteinExistence type="predicted"/>
<sequence>MKFCLLFLLIFSVTQALPPPISNDFPELRARIKRLRAVSEMDIMVACNPLSTTANQHLTNFYKALTRLSPIVGSEATNEAYLSLQPRFVSATSMCSSQNPSINELIRRFEDNILRRAWYLSSSFCVPDAEEQAFAYGHQLFGHFSGFLTNYAITTNNEFSNNLQYGFDHMNLIEQKGGSERTPLPISTFNYAFSILESRFVNVHNPWYEHETKTRLGPYDISGVDQICRPMINVPKLY</sequence>
<name>A0A1J1I8K8_9DIPT</name>
<evidence type="ECO:0000313" key="3">
    <source>
        <dbReference type="Proteomes" id="UP000183832"/>
    </source>
</evidence>
<protein>
    <submittedName>
        <fullName evidence="2">CLUMA_CG010049, isoform A</fullName>
    </submittedName>
</protein>
<organism evidence="2 3">
    <name type="scientific">Clunio marinus</name>
    <dbReference type="NCBI Taxonomy" id="568069"/>
    <lineage>
        <taxon>Eukaryota</taxon>
        <taxon>Metazoa</taxon>
        <taxon>Ecdysozoa</taxon>
        <taxon>Arthropoda</taxon>
        <taxon>Hexapoda</taxon>
        <taxon>Insecta</taxon>
        <taxon>Pterygota</taxon>
        <taxon>Neoptera</taxon>
        <taxon>Endopterygota</taxon>
        <taxon>Diptera</taxon>
        <taxon>Nematocera</taxon>
        <taxon>Chironomoidea</taxon>
        <taxon>Chironomidae</taxon>
        <taxon>Clunio</taxon>
    </lineage>
</organism>